<sequence length="62" mass="7262">MSTTILLLFLLHNYVIEIFYRCFYYILVKTRSIFLIAIEWGAGALTIFILFLGSSTVNNLFY</sequence>
<dbReference type="Proteomes" id="UP000233469">
    <property type="component" value="Unassembled WGS sequence"/>
</dbReference>
<organism evidence="2 3">
    <name type="scientific">Rhizophagus irregularis</name>
    <dbReference type="NCBI Taxonomy" id="588596"/>
    <lineage>
        <taxon>Eukaryota</taxon>
        <taxon>Fungi</taxon>
        <taxon>Fungi incertae sedis</taxon>
        <taxon>Mucoromycota</taxon>
        <taxon>Glomeromycotina</taxon>
        <taxon>Glomeromycetes</taxon>
        <taxon>Glomerales</taxon>
        <taxon>Glomeraceae</taxon>
        <taxon>Rhizophagus</taxon>
    </lineage>
</organism>
<reference evidence="2 3" key="2">
    <citation type="submission" date="2017-10" db="EMBL/GenBank/DDBJ databases">
        <title>Extensive intraspecific genome diversity in a model arbuscular mycorrhizal fungus.</title>
        <authorList>
            <person name="Chen E.C.H."/>
            <person name="Morin E."/>
            <person name="Baudet D."/>
            <person name="Noel J."/>
            <person name="Ndikumana S."/>
            <person name="Charron P."/>
            <person name="St-Onge C."/>
            <person name="Giorgi J."/>
            <person name="Grigoriev I.V."/>
            <person name="Roux C."/>
            <person name="Martin F.M."/>
            <person name="Corradi N."/>
        </authorList>
    </citation>
    <scope>NUCLEOTIDE SEQUENCE [LARGE SCALE GENOMIC DNA]</scope>
    <source>
        <strain evidence="2 3">C2</strain>
    </source>
</reference>
<comment type="caution">
    <text evidence="2">The sequence shown here is derived from an EMBL/GenBank/DDBJ whole genome shotgun (WGS) entry which is preliminary data.</text>
</comment>
<keyword evidence="1" id="KW-0812">Transmembrane</keyword>
<protein>
    <submittedName>
        <fullName evidence="2">Uncharacterized protein</fullName>
    </submittedName>
</protein>
<keyword evidence="1" id="KW-0472">Membrane</keyword>
<name>A0A2N1N5H2_9GLOM</name>
<dbReference type="AlphaFoldDB" id="A0A2N1N5H2"/>
<feature type="transmembrane region" description="Helical" evidence="1">
    <location>
        <begin position="33"/>
        <end position="53"/>
    </location>
</feature>
<evidence type="ECO:0000256" key="1">
    <source>
        <dbReference type="SAM" id="Phobius"/>
    </source>
</evidence>
<accession>A0A2N1N5H2</accession>
<dbReference type="EMBL" id="LLXL01000766">
    <property type="protein sequence ID" value="PKK69100.1"/>
    <property type="molecule type" value="Genomic_DNA"/>
</dbReference>
<evidence type="ECO:0000313" key="2">
    <source>
        <dbReference type="EMBL" id="PKK69100.1"/>
    </source>
</evidence>
<gene>
    <name evidence="2" type="ORF">RhiirC2_513564</name>
</gene>
<proteinExistence type="predicted"/>
<keyword evidence="1" id="KW-1133">Transmembrane helix</keyword>
<evidence type="ECO:0000313" key="3">
    <source>
        <dbReference type="Proteomes" id="UP000233469"/>
    </source>
</evidence>
<reference evidence="2 3" key="1">
    <citation type="submission" date="2016-04" db="EMBL/GenBank/DDBJ databases">
        <title>Genome analyses suggest a sexual origin of heterokaryosis in a supposedly ancient asexual fungus.</title>
        <authorList>
            <person name="Ropars J."/>
            <person name="Sedzielewska K."/>
            <person name="Noel J."/>
            <person name="Charron P."/>
            <person name="Farinelli L."/>
            <person name="Marton T."/>
            <person name="Kruger M."/>
            <person name="Pelin A."/>
            <person name="Brachmann A."/>
            <person name="Corradi N."/>
        </authorList>
    </citation>
    <scope>NUCLEOTIDE SEQUENCE [LARGE SCALE GENOMIC DNA]</scope>
    <source>
        <strain evidence="2 3">C2</strain>
    </source>
</reference>
<feature type="transmembrane region" description="Helical" evidence="1">
    <location>
        <begin position="6"/>
        <end position="26"/>
    </location>
</feature>